<dbReference type="InterPro" id="IPR008972">
    <property type="entry name" value="Cupredoxin"/>
</dbReference>
<keyword evidence="3" id="KW-1133">Transmembrane helix</keyword>
<keyword evidence="3" id="KW-0472">Membrane</keyword>
<dbReference type="InterPro" id="IPR002355">
    <property type="entry name" value="Cu_oxidase_Cu_BS"/>
</dbReference>
<dbReference type="Proteomes" id="UP000267077">
    <property type="component" value="Unassembled WGS sequence"/>
</dbReference>
<dbReference type="InterPro" id="IPR011707">
    <property type="entry name" value="Cu-oxidase-like_N"/>
</dbReference>
<dbReference type="InterPro" id="IPR033138">
    <property type="entry name" value="Cu_oxidase_CS"/>
</dbReference>
<dbReference type="InterPro" id="IPR045087">
    <property type="entry name" value="Cu-oxidase_fam"/>
</dbReference>
<proteinExistence type="predicted"/>
<organism evidence="6 7">
    <name type="scientific">Dyella dinghuensis</name>
    <dbReference type="NCBI Taxonomy" id="1920169"/>
    <lineage>
        <taxon>Bacteria</taxon>
        <taxon>Pseudomonadati</taxon>
        <taxon>Pseudomonadota</taxon>
        <taxon>Gammaproteobacteria</taxon>
        <taxon>Lysobacterales</taxon>
        <taxon>Rhodanobacteraceae</taxon>
        <taxon>Dyella</taxon>
    </lineage>
</organism>
<feature type="transmembrane region" description="Helical" evidence="3">
    <location>
        <begin position="21"/>
        <end position="42"/>
    </location>
</feature>
<dbReference type="GO" id="GO:0016491">
    <property type="term" value="F:oxidoreductase activity"/>
    <property type="evidence" value="ECO:0007669"/>
    <property type="project" value="UniProtKB-KW"/>
</dbReference>
<dbReference type="OrthoDB" id="9757546at2"/>
<dbReference type="CDD" id="cd13900">
    <property type="entry name" value="CuRO_3_Tth-MCO_like"/>
    <property type="match status" value="1"/>
</dbReference>
<dbReference type="Gene3D" id="2.60.40.420">
    <property type="entry name" value="Cupredoxins - blue copper proteins"/>
    <property type="match status" value="3"/>
</dbReference>
<dbReference type="PROSITE" id="PS00079">
    <property type="entry name" value="MULTICOPPER_OXIDASE1"/>
    <property type="match status" value="1"/>
</dbReference>
<dbReference type="PROSITE" id="PS00080">
    <property type="entry name" value="MULTICOPPER_OXIDASE2"/>
    <property type="match status" value="1"/>
</dbReference>
<evidence type="ECO:0000256" key="2">
    <source>
        <dbReference type="ARBA" id="ARBA00023002"/>
    </source>
</evidence>
<dbReference type="SUPFAM" id="SSF49503">
    <property type="entry name" value="Cupredoxins"/>
    <property type="match status" value="2"/>
</dbReference>
<dbReference type="PANTHER" id="PTHR11709">
    <property type="entry name" value="MULTI-COPPER OXIDASE"/>
    <property type="match status" value="1"/>
</dbReference>
<comment type="caution">
    <text evidence="6">The sequence shown here is derived from an EMBL/GenBank/DDBJ whole genome shotgun (WGS) entry which is preliminary data.</text>
</comment>
<feature type="domain" description="Plastocyanin-like" evidence="4">
    <location>
        <begin position="487"/>
        <end position="596"/>
    </location>
</feature>
<accession>A0A432LWG1</accession>
<evidence type="ECO:0000256" key="3">
    <source>
        <dbReference type="SAM" id="Phobius"/>
    </source>
</evidence>
<protein>
    <submittedName>
        <fullName evidence="6">Copper oxidase</fullName>
    </submittedName>
</protein>
<dbReference type="InterPro" id="IPR011706">
    <property type="entry name" value="Cu-oxidase_C"/>
</dbReference>
<keyword evidence="1" id="KW-0479">Metal-binding</keyword>
<sequence length="603" mass="66255">MTSRVDGALRKTIQWLGIVRYVLTVLVACAPAIALEALAATATQEVTSPLSQAVLHENCPRPLPGGSVPEAKDLRSEHGILQVDMTIRNDRSRDGFLRFCYVLADGTQAPTLRLHPGDFLVLHIKNELTSLDSGAIPLNHNHMHASSLTDPCNSNVMSLTSTNVHFHGLTIQPICHQDDVLKTVIQTGSPSFEYRFRIPLNQPPGLYWYHPHIHGFSTPQVVGGASGALIIEGIERANPSVAGLPERVLVIRDQDLLKPNASPAKGDPVLLFKRKDTDGDAANNGTGFGTPAKDLSINYVPIPYPDYLRPSISIKPREHQLWRVVNASSVTYLNLWMFVGDDPQLLGIIAVDGIPRVDRDPTKHAIDWRTHIVLAPGSRAEFVVIGPPPGVKGALITRTVDTGPSGENDPNRPLAWLVADNDASEPSSRLSASPVPLSPSTLPWLGDVTPVRTRKLYFSEKSTDPKNPGNATEFYLTVDGQTPSRFDPTSNIPNIVAQQGTVEDWIIENRSDELHAFHIHQVHFLLMDASGVPVADRYLRDTITVPYFKPGMSHYPSVRLRMDFRDPNAVGTFVYHCHLFEHEDGGMMGTIRVTPAHKDVDVP</sequence>
<dbReference type="Pfam" id="PF07732">
    <property type="entry name" value="Cu-oxidase_3"/>
    <property type="match status" value="1"/>
</dbReference>
<keyword evidence="2" id="KW-0560">Oxidoreductase</keyword>
<reference evidence="6 7" key="1">
    <citation type="submission" date="2018-12" db="EMBL/GenBank/DDBJ databases">
        <title>Dyella dinghuensis sp. nov. DHOA06 and Dyella choica sp. nov. 4M-K27, isolated from forest soil.</title>
        <authorList>
            <person name="Qiu L.-H."/>
            <person name="Gao Z.-H."/>
        </authorList>
    </citation>
    <scope>NUCLEOTIDE SEQUENCE [LARGE SCALE GENOMIC DNA]</scope>
    <source>
        <strain evidence="6 7">DHOA06</strain>
    </source>
</reference>
<name>A0A432LWG1_9GAMM</name>
<evidence type="ECO:0000313" key="7">
    <source>
        <dbReference type="Proteomes" id="UP000267077"/>
    </source>
</evidence>
<gene>
    <name evidence="6" type="ORF">EKH79_03465</name>
</gene>
<evidence type="ECO:0000259" key="5">
    <source>
        <dbReference type="Pfam" id="PF07732"/>
    </source>
</evidence>
<keyword evidence="3" id="KW-0812">Transmembrane</keyword>
<dbReference type="GO" id="GO:0005507">
    <property type="term" value="F:copper ion binding"/>
    <property type="evidence" value="ECO:0007669"/>
    <property type="project" value="InterPro"/>
</dbReference>
<dbReference type="AlphaFoldDB" id="A0A432LWG1"/>
<feature type="domain" description="Plastocyanin-like" evidence="5">
    <location>
        <begin position="160"/>
        <end position="233"/>
    </location>
</feature>
<evidence type="ECO:0000313" key="6">
    <source>
        <dbReference type="EMBL" id="RUL65783.1"/>
    </source>
</evidence>
<evidence type="ECO:0000256" key="1">
    <source>
        <dbReference type="ARBA" id="ARBA00022723"/>
    </source>
</evidence>
<dbReference type="Pfam" id="PF07731">
    <property type="entry name" value="Cu-oxidase_2"/>
    <property type="match status" value="1"/>
</dbReference>
<dbReference type="PANTHER" id="PTHR11709:SF518">
    <property type="entry name" value="MULTICOPPER OXIDASE"/>
    <property type="match status" value="1"/>
</dbReference>
<evidence type="ECO:0000259" key="4">
    <source>
        <dbReference type="Pfam" id="PF07731"/>
    </source>
</evidence>
<dbReference type="EMBL" id="RYZR01000003">
    <property type="protein sequence ID" value="RUL65783.1"/>
    <property type="molecule type" value="Genomic_DNA"/>
</dbReference>
<keyword evidence="7" id="KW-1185">Reference proteome</keyword>